<organism evidence="2 3">
    <name type="scientific">Cellulomonas septica</name>
    <dbReference type="NCBI Taxonomy" id="285080"/>
    <lineage>
        <taxon>Bacteria</taxon>
        <taxon>Bacillati</taxon>
        <taxon>Actinomycetota</taxon>
        <taxon>Actinomycetes</taxon>
        <taxon>Micrococcales</taxon>
        <taxon>Cellulomonadaceae</taxon>
        <taxon>Cellulomonas</taxon>
    </lineage>
</organism>
<name>A0ABX1JYV3_9CELL</name>
<dbReference type="RefSeq" id="WP_168677169.1">
    <property type="nucleotide sequence ID" value="NZ_JAAXOY010000023.1"/>
</dbReference>
<dbReference type="Pfam" id="PF22513">
    <property type="entry name" value="FitA-like_RHH"/>
    <property type="match status" value="1"/>
</dbReference>
<keyword evidence="3" id="KW-1185">Reference proteome</keyword>
<dbReference type="EMBL" id="JAAXOY010000023">
    <property type="protein sequence ID" value="NKY38406.1"/>
    <property type="molecule type" value="Genomic_DNA"/>
</dbReference>
<dbReference type="InterPro" id="IPR010985">
    <property type="entry name" value="Ribbon_hlx_hlx"/>
</dbReference>
<protein>
    <recommendedName>
        <fullName evidence="1">Antitoxin FitA-like ribbon-helix-helix domain-containing protein</fullName>
    </recommendedName>
</protein>
<accession>A0ABX1JYV3</accession>
<reference evidence="2 3" key="1">
    <citation type="submission" date="2020-04" db="EMBL/GenBank/DDBJ databases">
        <title>MicrobeNet Type strains.</title>
        <authorList>
            <person name="Nicholson A.C."/>
        </authorList>
    </citation>
    <scope>NUCLEOTIDE SEQUENCE [LARGE SCALE GENOMIC DNA]</scope>
    <source>
        <strain evidence="2 3">ATCC BAA-787</strain>
    </source>
</reference>
<dbReference type="SUPFAM" id="SSF47598">
    <property type="entry name" value="Ribbon-helix-helix"/>
    <property type="match status" value="1"/>
</dbReference>
<evidence type="ECO:0000313" key="2">
    <source>
        <dbReference type="EMBL" id="NKY38406.1"/>
    </source>
</evidence>
<comment type="caution">
    <text evidence="2">The sequence shown here is derived from an EMBL/GenBank/DDBJ whole genome shotgun (WGS) entry which is preliminary data.</text>
</comment>
<evidence type="ECO:0000313" key="3">
    <source>
        <dbReference type="Proteomes" id="UP000777774"/>
    </source>
</evidence>
<gene>
    <name evidence="2" type="ORF">HGA02_02365</name>
</gene>
<evidence type="ECO:0000259" key="1">
    <source>
        <dbReference type="Pfam" id="PF22513"/>
    </source>
</evidence>
<feature type="domain" description="Antitoxin FitA-like ribbon-helix-helix" evidence="1">
    <location>
        <begin position="4"/>
        <end position="39"/>
    </location>
</feature>
<sequence>MAVTLTVHDVPEGVRDELAARAARGGLSLDAYLRARLVELAAHPTAADAVGAIRARARTYPPFDAARVARDVDADRP</sequence>
<dbReference type="InterPro" id="IPR053853">
    <property type="entry name" value="FitA-like_RHH"/>
</dbReference>
<dbReference type="Proteomes" id="UP000777774">
    <property type="component" value="Unassembled WGS sequence"/>
</dbReference>
<proteinExistence type="predicted"/>